<proteinExistence type="predicted"/>
<evidence type="ECO:0000256" key="1">
    <source>
        <dbReference type="SAM" id="MobiDB-lite"/>
    </source>
</evidence>
<reference evidence="2 3" key="1">
    <citation type="submission" date="2020-01" db="EMBL/GenBank/DDBJ databases">
        <authorList>
            <person name="Gupta K D."/>
        </authorList>
    </citation>
    <scope>NUCLEOTIDE SEQUENCE [LARGE SCALE GENOMIC DNA]</scope>
</reference>
<feature type="compositionally biased region" description="Polar residues" evidence="1">
    <location>
        <begin position="201"/>
        <end position="214"/>
    </location>
</feature>
<dbReference type="Proteomes" id="UP000467700">
    <property type="component" value="Unassembled WGS sequence"/>
</dbReference>
<accession>A0A8S0W482</accession>
<gene>
    <name evidence="2" type="ORF">AAE3_LOCUS11949</name>
</gene>
<dbReference type="AlphaFoldDB" id="A0A8S0W482"/>
<feature type="region of interest" description="Disordered" evidence="1">
    <location>
        <begin position="201"/>
        <end position="220"/>
    </location>
</feature>
<evidence type="ECO:0000313" key="2">
    <source>
        <dbReference type="EMBL" id="CAA7269755.1"/>
    </source>
</evidence>
<protein>
    <submittedName>
        <fullName evidence="2">Uncharacterized protein</fullName>
    </submittedName>
</protein>
<feature type="region of interest" description="Disordered" evidence="1">
    <location>
        <begin position="54"/>
        <end position="77"/>
    </location>
</feature>
<name>A0A8S0W482_CYCAE</name>
<feature type="region of interest" description="Disordered" evidence="1">
    <location>
        <begin position="151"/>
        <end position="177"/>
    </location>
</feature>
<dbReference type="EMBL" id="CACVBS010000079">
    <property type="protein sequence ID" value="CAA7269755.1"/>
    <property type="molecule type" value="Genomic_DNA"/>
</dbReference>
<evidence type="ECO:0000313" key="3">
    <source>
        <dbReference type="Proteomes" id="UP000467700"/>
    </source>
</evidence>
<sequence length="250" mass="27811">MGLAGIQMALMRLQLPKKRIHLPPPTHIPPHDWYLFAPEETIRVPSKLAKVQAVDPQSVHQHPPTNSPPRSHSPTPLANVTCKHRRSSVDGSLSEVISVSSIIGPVWRYPSRRAGTRREMLRVWHMANHPGPAARICREDTCDRHRLGCGLGPPESAYDDEDMRPSRPTPTRRTYGVPNVEEDRRDLVLGCTTSSIARQPRISRQSLSRQQPTDSIYGRSSPCDGLVTLRDSVASFVTPSLVEIGHTLPS</sequence>
<keyword evidence="3" id="KW-1185">Reference proteome</keyword>
<feature type="compositionally biased region" description="Polar residues" evidence="1">
    <location>
        <begin position="58"/>
        <end position="77"/>
    </location>
</feature>
<comment type="caution">
    <text evidence="2">The sequence shown here is derived from an EMBL/GenBank/DDBJ whole genome shotgun (WGS) entry which is preliminary data.</text>
</comment>
<organism evidence="2 3">
    <name type="scientific">Cyclocybe aegerita</name>
    <name type="common">Black poplar mushroom</name>
    <name type="synonym">Agrocybe aegerita</name>
    <dbReference type="NCBI Taxonomy" id="1973307"/>
    <lineage>
        <taxon>Eukaryota</taxon>
        <taxon>Fungi</taxon>
        <taxon>Dikarya</taxon>
        <taxon>Basidiomycota</taxon>
        <taxon>Agaricomycotina</taxon>
        <taxon>Agaricomycetes</taxon>
        <taxon>Agaricomycetidae</taxon>
        <taxon>Agaricales</taxon>
        <taxon>Agaricineae</taxon>
        <taxon>Bolbitiaceae</taxon>
        <taxon>Cyclocybe</taxon>
    </lineage>
</organism>